<dbReference type="InterPro" id="IPR006654">
    <property type="entry name" value="Trp_synth_beta"/>
</dbReference>
<comment type="catalytic activity">
    <reaction evidence="14 15">
        <text>(1S,2R)-1-C-(indol-3-yl)glycerol 3-phosphate + L-serine = D-glyceraldehyde 3-phosphate + L-tryptophan + H2O</text>
        <dbReference type="Rhea" id="RHEA:10532"/>
        <dbReference type="ChEBI" id="CHEBI:15377"/>
        <dbReference type="ChEBI" id="CHEBI:33384"/>
        <dbReference type="ChEBI" id="CHEBI:57912"/>
        <dbReference type="ChEBI" id="CHEBI:58866"/>
        <dbReference type="ChEBI" id="CHEBI:59776"/>
        <dbReference type="EC" id="4.2.1.20"/>
    </reaction>
</comment>
<dbReference type="Proteomes" id="UP000242682">
    <property type="component" value="Unassembled WGS sequence"/>
</dbReference>
<dbReference type="EC" id="4.2.1.20" evidence="15"/>
<evidence type="ECO:0000259" key="17">
    <source>
        <dbReference type="Pfam" id="PF00291"/>
    </source>
</evidence>
<comment type="cofactor">
    <cofactor evidence="1 15">
        <name>pyridoxal 5'-phosphate</name>
        <dbReference type="ChEBI" id="CHEBI:597326"/>
    </cofactor>
</comment>
<dbReference type="FunFam" id="3.20.20.70:FF:000075">
    <property type="entry name" value="Tryptophan biosynthesis protein TRP1"/>
    <property type="match status" value="1"/>
</dbReference>
<dbReference type="SUPFAM" id="SSF53686">
    <property type="entry name" value="Tryptophan synthase beta subunit-like PLP-dependent enzymes"/>
    <property type="match status" value="1"/>
</dbReference>
<sequence>MTKVKICGLMEEAHVKAAEQADAIGFVFAPSRRQVSIERASELAKYAPVDIEKIGVFVNASLEEIEKAIELVPLTMVQLHGDEPDSLVEAIQVPVVQAFSIRSKRDVEVLQKSLADYVLVDAPGTDYRGGSGHVFDWALLEESGIDPSRLIVAGGLTAENVQAAIKQIQPFMVDVSSGVETDGKKDSAKIQKFIQQAKGDLMGQTIEKVGFFGKYGGQFVPETLMKAVKELEDGYDEAKQDPEFIKEYHHYLKEYVGREQPLTFAKRLTEAWGGAKIYLKREDLNHTGAHKINNALGQALLAMRMGKRKIVAETGAGQHGVATATVCALFDLECVIFMGEEDIKRQQLNVFRMKLLGARVESVTKGSSTLKDAVNEALRYWVTNVEDTHYLIGSALGPHPFPTMVRDFQSVIGKETKRQILEHEGRLPDVVLACIGGGSNAIGMFHPFLQDEAVKLIGVEAAGQGTDTEKHAATMTKGTEGVLHGAFMKLLQDDAGQVQEAHSISAGLDYPGVGPEHAYLADIERVEYVPVTDDEALNAVVTFSRLEGIIPALESAHAIAEAEKRAKEMKPDELMVICVSGRGDKDMATYAERLEGLT</sequence>
<dbReference type="InterPro" id="IPR001240">
    <property type="entry name" value="PRAI_dom"/>
</dbReference>
<evidence type="ECO:0000256" key="8">
    <source>
        <dbReference type="ARBA" id="ARBA00022605"/>
    </source>
</evidence>
<dbReference type="GO" id="GO:0004640">
    <property type="term" value="F:phosphoribosylanthranilate isomerase activity"/>
    <property type="evidence" value="ECO:0007669"/>
    <property type="project" value="UniProtKB-UniRule"/>
</dbReference>
<dbReference type="SUPFAM" id="SSF51366">
    <property type="entry name" value="Ribulose-phoshate binding barrel"/>
    <property type="match status" value="1"/>
</dbReference>
<evidence type="ECO:0000256" key="9">
    <source>
        <dbReference type="ARBA" id="ARBA00022822"/>
    </source>
</evidence>
<keyword evidence="12 16" id="KW-0413">Isomerase</keyword>
<dbReference type="PROSITE" id="PS00168">
    <property type="entry name" value="TRP_SYNTHASE_BETA"/>
    <property type="match status" value="1"/>
</dbReference>
<dbReference type="EMBL" id="PYAT01000005">
    <property type="protein sequence ID" value="PSL40525.1"/>
    <property type="molecule type" value="Genomic_DNA"/>
</dbReference>
<evidence type="ECO:0000256" key="11">
    <source>
        <dbReference type="ARBA" id="ARBA00023141"/>
    </source>
</evidence>
<accession>A0A2P8H2T1</accession>
<evidence type="ECO:0000256" key="5">
    <source>
        <dbReference type="ARBA" id="ARBA00007571"/>
    </source>
</evidence>
<dbReference type="Gene3D" id="3.40.50.1100">
    <property type="match status" value="2"/>
</dbReference>
<dbReference type="UniPathway" id="UPA00035">
    <property type="reaction ID" value="UER00042"/>
</dbReference>
<dbReference type="InterPro" id="IPR013785">
    <property type="entry name" value="Aldolase_TIM"/>
</dbReference>
<keyword evidence="11 16" id="KW-0057">Aromatic amino acid biosynthesis</keyword>
<evidence type="ECO:0000256" key="13">
    <source>
        <dbReference type="ARBA" id="ARBA00023239"/>
    </source>
</evidence>
<dbReference type="CDD" id="cd06446">
    <property type="entry name" value="Trp-synth_B"/>
    <property type="match status" value="1"/>
</dbReference>
<evidence type="ECO:0000256" key="14">
    <source>
        <dbReference type="ARBA" id="ARBA00049047"/>
    </source>
</evidence>
<dbReference type="RefSeq" id="WP_106533295.1">
    <property type="nucleotide sequence ID" value="NZ_PYAT01000005.1"/>
</dbReference>
<dbReference type="NCBIfam" id="TIGR00263">
    <property type="entry name" value="trpB"/>
    <property type="match status" value="1"/>
</dbReference>
<proteinExistence type="inferred from homology"/>
<dbReference type="HAMAP" id="MF_00133">
    <property type="entry name" value="Trp_synth_beta"/>
    <property type="match status" value="1"/>
</dbReference>
<evidence type="ECO:0000256" key="2">
    <source>
        <dbReference type="ARBA" id="ARBA00002786"/>
    </source>
</evidence>
<evidence type="ECO:0000256" key="16">
    <source>
        <dbReference type="HAMAP-Rule" id="MF_00135"/>
    </source>
</evidence>
<keyword evidence="20" id="KW-1185">Reference proteome</keyword>
<name>A0A2P8H2T1_9BACL</name>
<evidence type="ECO:0000256" key="6">
    <source>
        <dbReference type="ARBA" id="ARBA00009982"/>
    </source>
</evidence>
<dbReference type="InterPro" id="IPR001926">
    <property type="entry name" value="TrpB-like_PALP"/>
</dbReference>
<dbReference type="EC" id="5.3.1.24" evidence="16"/>
<dbReference type="OrthoDB" id="9766131at2"/>
<evidence type="ECO:0000256" key="7">
    <source>
        <dbReference type="ARBA" id="ARBA00011270"/>
    </source>
</evidence>
<protein>
    <recommendedName>
        <fullName evidence="15 16">Multifunctional fusion protein</fullName>
    </recommendedName>
    <domain>
        <recommendedName>
            <fullName evidence="16">N-(5'-phosphoribosyl)anthranilate isomerase</fullName>
            <shortName evidence="16">PRAI</shortName>
            <ecNumber evidence="16">5.3.1.24</ecNumber>
        </recommendedName>
    </domain>
    <domain>
        <recommendedName>
            <fullName evidence="15">Tryptophan synthase beta chain</fullName>
            <ecNumber evidence="15">4.2.1.20</ecNumber>
        </recommendedName>
    </domain>
</protein>
<comment type="function">
    <text evidence="2 15">The beta subunit is responsible for the synthesis of L-tryptophan from indole and L-serine.</text>
</comment>
<dbReference type="FunFam" id="3.40.50.1100:FF:000004">
    <property type="entry name" value="Tryptophan synthase beta chain"/>
    <property type="match status" value="1"/>
</dbReference>
<evidence type="ECO:0000256" key="3">
    <source>
        <dbReference type="ARBA" id="ARBA00004664"/>
    </source>
</evidence>
<dbReference type="HAMAP" id="MF_00135">
    <property type="entry name" value="PRAI"/>
    <property type="match status" value="1"/>
</dbReference>
<keyword evidence="9 16" id="KW-0822">Tryptophan biosynthesis</keyword>
<reference evidence="19 20" key="1">
    <citation type="submission" date="2018-03" db="EMBL/GenBank/DDBJ databases">
        <title>Genomic Encyclopedia of Type Strains, Phase III (KMG-III): the genomes of soil and plant-associated and newly described type strains.</title>
        <authorList>
            <person name="Whitman W."/>
        </authorList>
    </citation>
    <scope>NUCLEOTIDE SEQUENCE [LARGE SCALE GENOMIC DNA]</scope>
    <source>
        <strain evidence="19 20">CGMCC 1.12259</strain>
    </source>
</reference>
<evidence type="ECO:0000256" key="1">
    <source>
        <dbReference type="ARBA" id="ARBA00001933"/>
    </source>
</evidence>
<dbReference type="FunFam" id="3.40.50.1100:FF:000001">
    <property type="entry name" value="Tryptophan synthase beta chain"/>
    <property type="match status" value="1"/>
</dbReference>
<comment type="similarity">
    <text evidence="6 15">Belongs to the TrpB family.</text>
</comment>
<evidence type="ECO:0000256" key="15">
    <source>
        <dbReference type="HAMAP-Rule" id="MF_00133"/>
    </source>
</evidence>
<evidence type="ECO:0000313" key="19">
    <source>
        <dbReference type="EMBL" id="PSL40525.1"/>
    </source>
</evidence>
<dbReference type="PANTHER" id="PTHR48077:SF3">
    <property type="entry name" value="TRYPTOPHAN SYNTHASE"/>
    <property type="match status" value="1"/>
</dbReference>
<feature type="domain" description="N-(5'phosphoribosyl) anthranilate isomerase (PRAI)" evidence="18">
    <location>
        <begin position="4"/>
        <end position="196"/>
    </location>
</feature>
<dbReference type="GO" id="GO:0005737">
    <property type="term" value="C:cytoplasm"/>
    <property type="evidence" value="ECO:0007669"/>
    <property type="project" value="TreeGrafter"/>
</dbReference>
<comment type="pathway">
    <text evidence="3 16">Amino-acid biosynthesis; L-tryptophan biosynthesis; L-tryptophan from chorismate: step 3/5.</text>
</comment>
<organism evidence="19 20">
    <name type="scientific">Planomicrobium soli</name>
    <dbReference type="NCBI Taxonomy" id="1176648"/>
    <lineage>
        <taxon>Bacteria</taxon>
        <taxon>Bacillati</taxon>
        <taxon>Bacillota</taxon>
        <taxon>Bacilli</taxon>
        <taxon>Bacillales</taxon>
        <taxon>Caryophanaceae</taxon>
        <taxon>Planomicrobium</taxon>
    </lineage>
</organism>
<dbReference type="GO" id="GO:0004834">
    <property type="term" value="F:tryptophan synthase activity"/>
    <property type="evidence" value="ECO:0007669"/>
    <property type="project" value="UniProtKB-UniRule"/>
</dbReference>
<evidence type="ECO:0000256" key="10">
    <source>
        <dbReference type="ARBA" id="ARBA00022898"/>
    </source>
</evidence>
<feature type="modified residue" description="N6-(pyridoxal phosphate)lysine" evidence="15">
    <location>
        <position position="291"/>
    </location>
</feature>
<comment type="pathway">
    <text evidence="4 15">Amino-acid biosynthesis; L-tryptophan biosynthesis; L-tryptophan from chorismate: step 5/5.</text>
</comment>
<gene>
    <name evidence="16" type="primary">trpF</name>
    <name evidence="15" type="synonym">trpB</name>
    <name evidence="19" type="ORF">B0H99_105304</name>
</gene>
<comment type="caution">
    <text evidence="19">The sequence shown here is derived from an EMBL/GenBank/DDBJ whole genome shotgun (WGS) entry which is preliminary data.</text>
</comment>
<dbReference type="InterPro" id="IPR036052">
    <property type="entry name" value="TrpB-like_PALP_sf"/>
</dbReference>
<evidence type="ECO:0000256" key="4">
    <source>
        <dbReference type="ARBA" id="ARBA00004733"/>
    </source>
</evidence>
<keyword evidence="8 16" id="KW-0028">Amino-acid biosynthesis</keyword>
<dbReference type="NCBIfam" id="NF002300">
    <property type="entry name" value="PRK01222.1-7"/>
    <property type="match status" value="1"/>
</dbReference>
<evidence type="ECO:0000256" key="12">
    <source>
        <dbReference type="ARBA" id="ARBA00023235"/>
    </source>
</evidence>
<feature type="domain" description="Tryptophan synthase beta chain-like PALP" evidence="17">
    <location>
        <begin position="258"/>
        <end position="581"/>
    </location>
</feature>
<dbReference type="CDD" id="cd00405">
    <property type="entry name" value="PRAI"/>
    <property type="match status" value="1"/>
</dbReference>
<dbReference type="AlphaFoldDB" id="A0A2P8H2T1"/>
<evidence type="ECO:0000259" key="18">
    <source>
        <dbReference type="Pfam" id="PF00697"/>
    </source>
</evidence>
<dbReference type="Pfam" id="PF00291">
    <property type="entry name" value="PALP"/>
    <property type="match status" value="1"/>
</dbReference>
<dbReference type="Pfam" id="PF00697">
    <property type="entry name" value="PRAI"/>
    <property type="match status" value="1"/>
</dbReference>
<dbReference type="InterPro" id="IPR023026">
    <property type="entry name" value="Trp_synth_beta/beta-like"/>
</dbReference>
<keyword evidence="13 15" id="KW-0456">Lyase</keyword>
<dbReference type="PANTHER" id="PTHR48077">
    <property type="entry name" value="TRYPTOPHAN SYNTHASE-RELATED"/>
    <property type="match status" value="1"/>
</dbReference>
<dbReference type="Gene3D" id="3.20.20.70">
    <property type="entry name" value="Aldolase class I"/>
    <property type="match status" value="1"/>
</dbReference>
<keyword evidence="10 15" id="KW-0663">Pyridoxal phosphate</keyword>
<comment type="subunit">
    <text evidence="7 15">Tetramer of two alpha and two beta chains.</text>
</comment>
<dbReference type="InterPro" id="IPR006653">
    <property type="entry name" value="Trp_synth_b_CS"/>
</dbReference>
<evidence type="ECO:0000313" key="20">
    <source>
        <dbReference type="Proteomes" id="UP000242682"/>
    </source>
</evidence>
<comment type="similarity">
    <text evidence="5 16">Belongs to the TrpF family.</text>
</comment>
<comment type="catalytic activity">
    <reaction evidence="16">
        <text>N-(5-phospho-beta-D-ribosyl)anthranilate = 1-(2-carboxyphenylamino)-1-deoxy-D-ribulose 5-phosphate</text>
        <dbReference type="Rhea" id="RHEA:21540"/>
        <dbReference type="ChEBI" id="CHEBI:18277"/>
        <dbReference type="ChEBI" id="CHEBI:58613"/>
        <dbReference type="EC" id="5.3.1.24"/>
    </reaction>
</comment>
<dbReference type="InterPro" id="IPR011060">
    <property type="entry name" value="RibuloseP-bd_barrel"/>
</dbReference>